<evidence type="ECO:0000313" key="3">
    <source>
        <dbReference type="Proteomes" id="UP000269396"/>
    </source>
</evidence>
<gene>
    <name evidence="2" type="ORF">SMTD_LOCUS17218</name>
</gene>
<dbReference type="AlphaFoldDB" id="A0A183PS82"/>
<accession>A0A183PS82</accession>
<organism evidence="2 3">
    <name type="scientific">Schistosoma mattheei</name>
    <dbReference type="NCBI Taxonomy" id="31246"/>
    <lineage>
        <taxon>Eukaryota</taxon>
        <taxon>Metazoa</taxon>
        <taxon>Spiralia</taxon>
        <taxon>Lophotrochozoa</taxon>
        <taxon>Platyhelminthes</taxon>
        <taxon>Trematoda</taxon>
        <taxon>Digenea</taxon>
        <taxon>Strigeidida</taxon>
        <taxon>Schistosomatoidea</taxon>
        <taxon>Schistosomatidae</taxon>
        <taxon>Schistosoma</taxon>
    </lineage>
</organism>
<evidence type="ECO:0000313" key="2">
    <source>
        <dbReference type="EMBL" id="VDP73520.1"/>
    </source>
</evidence>
<dbReference type="Proteomes" id="UP000269396">
    <property type="component" value="Unassembled WGS sequence"/>
</dbReference>
<name>A0A183PS82_9TREM</name>
<protein>
    <submittedName>
        <fullName evidence="2">Uncharacterized protein</fullName>
    </submittedName>
</protein>
<proteinExistence type="predicted"/>
<dbReference type="STRING" id="31246.A0A183PS82"/>
<dbReference type="EMBL" id="UZAL01038367">
    <property type="protein sequence ID" value="VDP73520.1"/>
    <property type="molecule type" value="Genomic_DNA"/>
</dbReference>
<evidence type="ECO:0000256" key="1">
    <source>
        <dbReference type="SAM" id="MobiDB-lite"/>
    </source>
</evidence>
<sequence>MWQRPRNQLRKRLAAVRPSAEANIPLDIPLDTFNLPATPPQEKLQQQAETRSRRWPLQQRRATVKMQVDYRNARCKQGEER</sequence>
<keyword evidence="3" id="KW-1185">Reference proteome</keyword>
<feature type="region of interest" description="Disordered" evidence="1">
    <location>
        <begin position="37"/>
        <end position="62"/>
    </location>
</feature>
<reference evidence="2 3" key="1">
    <citation type="submission" date="2018-11" db="EMBL/GenBank/DDBJ databases">
        <authorList>
            <consortium name="Pathogen Informatics"/>
        </authorList>
    </citation>
    <scope>NUCLEOTIDE SEQUENCE [LARGE SCALE GENOMIC DNA]</scope>
    <source>
        <strain>Denwood</strain>
        <strain evidence="3">Zambia</strain>
    </source>
</reference>